<sequence length="116" mass="11974">MSGGEIASIIAAGAFALLVIFIGVPLIKLGGLIDETRESVRGLNETVTPLLTEVTTTVTETNKALAKLDVITENVVDVTTNINSLVAVFSASVGAPLLKLAGLTKSLRSALLGKKK</sequence>
<dbReference type="EMBL" id="CAEZXK010000007">
    <property type="protein sequence ID" value="CAB4682753.1"/>
    <property type="molecule type" value="Genomic_DNA"/>
</dbReference>
<organism evidence="2">
    <name type="scientific">freshwater metagenome</name>
    <dbReference type="NCBI Taxonomy" id="449393"/>
    <lineage>
        <taxon>unclassified sequences</taxon>
        <taxon>metagenomes</taxon>
        <taxon>ecological metagenomes</taxon>
    </lineage>
</organism>
<feature type="transmembrane region" description="Helical" evidence="1">
    <location>
        <begin position="6"/>
        <end position="27"/>
    </location>
</feature>
<keyword evidence="1" id="KW-0472">Membrane</keyword>
<keyword evidence="1" id="KW-0812">Transmembrane</keyword>
<dbReference type="Pfam" id="PF06103">
    <property type="entry name" value="DUF948"/>
    <property type="match status" value="1"/>
</dbReference>
<keyword evidence="1" id="KW-1133">Transmembrane helix</keyword>
<accession>A0A6J6NE62</accession>
<dbReference type="InterPro" id="IPR009293">
    <property type="entry name" value="UPF0478"/>
</dbReference>
<proteinExistence type="predicted"/>
<protein>
    <submittedName>
        <fullName evidence="2">Unannotated protein</fullName>
    </submittedName>
</protein>
<dbReference type="AlphaFoldDB" id="A0A6J6NE62"/>
<gene>
    <name evidence="2" type="ORF">UFOPK2370_00423</name>
</gene>
<evidence type="ECO:0000313" key="2">
    <source>
        <dbReference type="EMBL" id="CAB4682753.1"/>
    </source>
</evidence>
<name>A0A6J6NE62_9ZZZZ</name>
<reference evidence="2" key="1">
    <citation type="submission" date="2020-05" db="EMBL/GenBank/DDBJ databases">
        <authorList>
            <person name="Chiriac C."/>
            <person name="Salcher M."/>
            <person name="Ghai R."/>
            <person name="Kavagutti S V."/>
        </authorList>
    </citation>
    <scope>NUCLEOTIDE SEQUENCE</scope>
</reference>
<evidence type="ECO:0000256" key="1">
    <source>
        <dbReference type="SAM" id="Phobius"/>
    </source>
</evidence>